<keyword evidence="2" id="KW-0378">Hydrolase</keyword>
<evidence type="ECO:0000256" key="5">
    <source>
        <dbReference type="PIRSR" id="PIRSR600246-1"/>
    </source>
</evidence>
<dbReference type="AlphaFoldDB" id="A0A149U730"/>
<keyword evidence="3" id="KW-0068">Autocatalytic cleavage</keyword>
<dbReference type="PATRIC" id="fig|104102.12.peg.3419"/>
<evidence type="ECO:0000256" key="6">
    <source>
        <dbReference type="PIRSR" id="PIRSR600246-2"/>
    </source>
</evidence>
<dbReference type="RefSeq" id="WP_061487210.1">
    <property type="nucleotide sequence ID" value="NZ_LHZT01000069.1"/>
</dbReference>
<evidence type="ECO:0000256" key="3">
    <source>
        <dbReference type="ARBA" id="ARBA00022813"/>
    </source>
</evidence>
<evidence type="ECO:0000256" key="1">
    <source>
        <dbReference type="ARBA" id="ARBA00022670"/>
    </source>
</evidence>
<evidence type="ECO:0000256" key="7">
    <source>
        <dbReference type="PIRSR" id="PIRSR600246-3"/>
    </source>
</evidence>
<dbReference type="SUPFAM" id="SSF56235">
    <property type="entry name" value="N-terminal nucleophile aminohydrolases (Ntn hydrolases)"/>
    <property type="match status" value="1"/>
</dbReference>
<evidence type="ECO:0000313" key="9">
    <source>
        <dbReference type="Proteomes" id="UP000075411"/>
    </source>
</evidence>
<dbReference type="FunFam" id="3.60.20.30:FF:000001">
    <property type="entry name" value="Isoaspartyl peptidase/L-asparaginase"/>
    <property type="match status" value="1"/>
</dbReference>
<dbReference type="InterPro" id="IPR029055">
    <property type="entry name" value="Ntn_hydrolases_N"/>
</dbReference>
<dbReference type="Gene3D" id="3.60.20.30">
    <property type="entry name" value="(Glycosyl)asparaginase"/>
    <property type="match status" value="1"/>
</dbReference>
<protein>
    <recommendedName>
        <fullName evidence="4">Isoaspartyl peptidase</fullName>
    </recommendedName>
</protein>
<feature type="active site" description="Nucleophile" evidence="5">
    <location>
        <position position="178"/>
    </location>
</feature>
<dbReference type="PANTHER" id="PTHR10188:SF6">
    <property type="entry name" value="N(4)-(BETA-N-ACETYLGLUCOSAMINYL)-L-ASPARAGINASE"/>
    <property type="match status" value="1"/>
</dbReference>
<dbReference type="InterPro" id="IPR000246">
    <property type="entry name" value="Peptidase_T2"/>
</dbReference>
<dbReference type="OrthoDB" id="9780217at2"/>
<evidence type="ECO:0000256" key="4">
    <source>
        <dbReference type="ARBA" id="ARBA00069124"/>
    </source>
</evidence>
<comment type="caution">
    <text evidence="8">The sequence shown here is derived from an EMBL/GenBank/DDBJ whole genome shotgun (WGS) entry which is preliminary data.</text>
</comment>
<dbReference type="Proteomes" id="UP000075411">
    <property type="component" value="Unassembled WGS sequence"/>
</dbReference>
<dbReference type="GO" id="GO:0016811">
    <property type="term" value="F:hydrolase activity, acting on carbon-nitrogen (but not peptide) bonds, in linear amides"/>
    <property type="evidence" value="ECO:0007669"/>
    <property type="project" value="UniProtKB-ARBA"/>
</dbReference>
<keyword evidence="1" id="KW-0645">Protease</keyword>
<dbReference type="Pfam" id="PF01112">
    <property type="entry name" value="Asparaginase_2"/>
    <property type="match status" value="1"/>
</dbReference>
<dbReference type="EMBL" id="LHZT01000069">
    <property type="protein sequence ID" value="KXV61201.1"/>
    <property type="molecule type" value="Genomic_DNA"/>
</dbReference>
<evidence type="ECO:0000256" key="2">
    <source>
        <dbReference type="ARBA" id="ARBA00022801"/>
    </source>
</evidence>
<dbReference type="GO" id="GO:0008233">
    <property type="term" value="F:peptidase activity"/>
    <property type="evidence" value="ECO:0007669"/>
    <property type="project" value="UniProtKB-KW"/>
</dbReference>
<reference evidence="8 9" key="1">
    <citation type="submission" date="2015-06" db="EMBL/GenBank/DDBJ databases">
        <title>Improved classification and identification of acetic acid bacteria using matrix-assisted laser desorption/ionization time-of-flight mass spectrometry; Gluconobacter nephelii and Gluconobacter uchimurae are later heterotypic synonyms of Gluconobacter japonicus and Gluconobacter oxydans, respectively.</title>
        <authorList>
            <person name="Li L."/>
            <person name="Cleenwerck I."/>
            <person name="De Vuyst L."/>
            <person name="Vandamme P."/>
        </authorList>
    </citation>
    <scope>NUCLEOTIDE SEQUENCE [LARGE SCALE GENOMIC DNA]</scope>
    <source>
        <strain evidence="8 9">LMG 1663</strain>
    </source>
</reference>
<accession>A0A149U730</accession>
<feature type="binding site" evidence="6">
    <location>
        <begin position="206"/>
        <end position="209"/>
    </location>
    <ligand>
        <name>substrate</name>
    </ligand>
</feature>
<dbReference type="GO" id="GO:0006508">
    <property type="term" value="P:proteolysis"/>
    <property type="evidence" value="ECO:0007669"/>
    <property type="project" value="UniProtKB-KW"/>
</dbReference>
<dbReference type="PANTHER" id="PTHR10188">
    <property type="entry name" value="L-ASPARAGINASE"/>
    <property type="match status" value="1"/>
</dbReference>
<sequence length="318" mass="32754">MIPSAHRPVIALHGGCGVMSRALLSEDEWVAACADMRKALEAGYAILSAGGSAVAAVEACVTVMEDSPHFNAGHGAALNASGQHELDASIMDGATAQAGAVAGAQAVRNPVRLARKLMEQSIPMMLAGPAADAYAADHGLETVPQSYFTTPRRAEALATMRAHDRLGTFASESEKHGTVGAVALDCDGNLAAATSTGGFTNKAVGRVGDSAIIGAGTYARNGVCAVSCTGQGEQFIRHVVAHEIAARIRYEDRPLADAARAILAEAFTPHGIGGGVIAIDQRGTISAEFNTEGMFRGWIDADGVLFVATHRDSECTLG</sequence>
<name>A0A149U730_9PROT</name>
<evidence type="ECO:0000313" key="8">
    <source>
        <dbReference type="EMBL" id="KXV61201.1"/>
    </source>
</evidence>
<organism evidence="8 9">
    <name type="scientific">Acetobacter tropicalis</name>
    <dbReference type="NCBI Taxonomy" id="104102"/>
    <lineage>
        <taxon>Bacteria</taxon>
        <taxon>Pseudomonadati</taxon>
        <taxon>Pseudomonadota</taxon>
        <taxon>Alphaproteobacteria</taxon>
        <taxon>Acetobacterales</taxon>
        <taxon>Acetobacteraceae</taxon>
        <taxon>Acetobacter</taxon>
    </lineage>
</organism>
<feature type="binding site" evidence="6">
    <location>
        <begin position="229"/>
        <end position="232"/>
    </location>
    <ligand>
        <name>substrate</name>
    </ligand>
</feature>
<proteinExistence type="predicted"/>
<gene>
    <name evidence="8" type="ORF">AD947_01050</name>
</gene>
<feature type="site" description="Cleavage; by autolysis" evidence="7">
    <location>
        <begin position="177"/>
        <end position="178"/>
    </location>
</feature>
<dbReference type="CDD" id="cd04701">
    <property type="entry name" value="Asparaginase_2"/>
    <property type="match status" value="1"/>
</dbReference>